<dbReference type="AlphaFoldDB" id="A0A0B8P2V2"/>
<dbReference type="InterPro" id="IPR015424">
    <property type="entry name" value="PyrdxlP-dep_Trfase"/>
</dbReference>
<name>A0A0B8P2V2_9VIBR</name>
<dbReference type="InterPro" id="IPR015421">
    <property type="entry name" value="PyrdxlP-dep_Trfase_major"/>
</dbReference>
<gene>
    <name evidence="1" type="ORF">JCM19232_894</name>
</gene>
<dbReference type="Proteomes" id="UP000031670">
    <property type="component" value="Unassembled WGS sequence"/>
</dbReference>
<dbReference type="EMBL" id="BBSA01000001">
    <property type="protein sequence ID" value="GAM60561.1"/>
    <property type="molecule type" value="Genomic_DNA"/>
</dbReference>
<evidence type="ECO:0000313" key="2">
    <source>
        <dbReference type="Proteomes" id="UP000031670"/>
    </source>
</evidence>
<dbReference type="Gene3D" id="3.40.640.10">
    <property type="entry name" value="Type I PLP-dependent aspartate aminotransferase-like (Major domain)"/>
    <property type="match status" value="1"/>
</dbReference>
<proteinExistence type="predicted"/>
<reference evidence="1 2" key="1">
    <citation type="submission" date="2015-01" db="EMBL/GenBank/DDBJ databases">
        <title>Vibrio sp. C5 JCM 19232 whole genome shotgun sequence.</title>
        <authorList>
            <person name="Sawabe T."/>
            <person name="Meirelles P."/>
            <person name="Feng G."/>
            <person name="Sayaka M."/>
            <person name="Hattori M."/>
            <person name="Ohkuma M."/>
        </authorList>
    </citation>
    <scope>NUCLEOTIDE SEQUENCE [LARGE SCALE GENOMIC DNA]</scope>
    <source>
        <strain evidence="1 2">JCM19232</strain>
    </source>
</reference>
<reference evidence="1 2" key="2">
    <citation type="submission" date="2015-01" db="EMBL/GenBank/DDBJ databases">
        <authorList>
            <consortium name="NBRP consortium"/>
            <person name="Sawabe T."/>
            <person name="Meirelles P."/>
            <person name="Feng G."/>
            <person name="Sayaka M."/>
            <person name="Hattori M."/>
            <person name="Ohkuma M."/>
        </authorList>
    </citation>
    <scope>NUCLEOTIDE SEQUENCE [LARGE SCALE GENOMIC DNA]</scope>
    <source>
        <strain evidence="1 2">JCM19232</strain>
    </source>
</reference>
<protein>
    <submittedName>
        <fullName evidence="1">Low-specificity L-threonine aldolase</fullName>
    </submittedName>
</protein>
<evidence type="ECO:0000313" key="1">
    <source>
        <dbReference type="EMBL" id="GAM60561.1"/>
    </source>
</evidence>
<dbReference type="SUPFAM" id="SSF53383">
    <property type="entry name" value="PLP-dependent transferases"/>
    <property type="match status" value="1"/>
</dbReference>
<sequence length="68" mass="7993">MTGTMTQTTALQLVAKQKRNPLVAMHSSSHVYLRERQGYQFQQRFNVLPLGNAYQPWKLDDLKAWLMR</sequence>
<accession>A0A0B8P2V2</accession>
<comment type="caution">
    <text evidence="1">The sequence shown here is derived from an EMBL/GenBank/DDBJ whole genome shotgun (WGS) entry which is preliminary data.</text>
</comment>
<organism evidence="1 2">
    <name type="scientific">Vibrio ishigakensis</name>
    <dbReference type="NCBI Taxonomy" id="1481914"/>
    <lineage>
        <taxon>Bacteria</taxon>
        <taxon>Pseudomonadati</taxon>
        <taxon>Pseudomonadota</taxon>
        <taxon>Gammaproteobacteria</taxon>
        <taxon>Vibrionales</taxon>
        <taxon>Vibrionaceae</taxon>
        <taxon>Vibrio</taxon>
    </lineage>
</organism>